<organism evidence="1">
    <name type="scientific">Anguilla anguilla</name>
    <name type="common">European freshwater eel</name>
    <name type="synonym">Muraena anguilla</name>
    <dbReference type="NCBI Taxonomy" id="7936"/>
    <lineage>
        <taxon>Eukaryota</taxon>
        <taxon>Metazoa</taxon>
        <taxon>Chordata</taxon>
        <taxon>Craniata</taxon>
        <taxon>Vertebrata</taxon>
        <taxon>Euteleostomi</taxon>
        <taxon>Actinopterygii</taxon>
        <taxon>Neopterygii</taxon>
        <taxon>Teleostei</taxon>
        <taxon>Anguilliformes</taxon>
        <taxon>Anguillidae</taxon>
        <taxon>Anguilla</taxon>
    </lineage>
</organism>
<name>A0A0E9QFE7_ANGAN</name>
<protein>
    <submittedName>
        <fullName evidence="1">Uncharacterized protein</fullName>
    </submittedName>
</protein>
<proteinExistence type="predicted"/>
<dbReference type="AlphaFoldDB" id="A0A0E9QFE7"/>
<dbReference type="EMBL" id="GBXM01093063">
    <property type="protein sequence ID" value="JAH15514.1"/>
    <property type="molecule type" value="Transcribed_RNA"/>
</dbReference>
<reference evidence="1" key="1">
    <citation type="submission" date="2014-11" db="EMBL/GenBank/DDBJ databases">
        <authorList>
            <person name="Amaro Gonzalez C."/>
        </authorList>
    </citation>
    <scope>NUCLEOTIDE SEQUENCE</scope>
</reference>
<sequence>MVQVTLFLFFFPLYYCKERSP</sequence>
<evidence type="ECO:0000313" key="1">
    <source>
        <dbReference type="EMBL" id="JAH15514.1"/>
    </source>
</evidence>
<reference evidence="1" key="2">
    <citation type="journal article" date="2015" name="Fish Shellfish Immunol.">
        <title>Early steps in the European eel (Anguilla anguilla)-Vibrio vulnificus interaction in the gills: Role of the RtxA13 toxin.</title>
        <authorList>
            <person name="Callol A."/>
            <person name="Pajuelo D."/>
            <person name="Ebbesson L."/>
            <person name="Teles M."/>
            <person name="MacKenzie S."/>
            <person name="Amaro C."/>
        </authorList>
    </citation>
    <scope>NUCLEOTIDE SEQUENCE</scope>
</reference>
<accession>A0A0E9QFE7</accession>